<name>A0A9N9LWJ3_9HELO</name>
<dbReference type="Proteomes" id="UP000701801">
    <property type="component" value="Unassembled WGS sequence"/>
</dbReference>
<reference evidence="1" key="1">
    <citation type="submission" date="2021-07" db="EMBL/GenBank/DDBJ databases">
        <authorList>
            <person name="Durling M."/>
        </authorList>
    </citation>
    <scope>NUCLEOTIDE SEQUENCE</scope>
</reference>
<dbReference type="AlphaFoldDB" id="A0A9N9LWJ3"/>
<evidence type="ECO:0000313" key="2">
    <source>
        <dbReference type="Proteomes" id="UP000701801"/>
    </source>
</evidence>
<protein>
    <submittedName>
        <fullName evidence="1">Uncharacterized protein</fullName>
    </submittedName>
</protein>
<gene>
    <name evidence="1" type="ORF">HYALB_00013493</name>
</gene>
<keyword evidence="2" id="KW-1185">Reference proteome</keyword>
<evidence type="ECO:0000313" key="1">
    <source>
        <dbReference type="EMBL" id="CAG8979749.1"/>
    </source>
</evidence>
<accession>A0A9N9LWJ3</accession>
<organism evidence="1 2">
    <name type="scientific">Hymenoscyphus albidus</name>
    <dbReference type="NCBI Taxonomy" id="595503"/>
    <lineage>
        <taxon>Eukaryota</taxon>
        <taxon>Fungi</taxon>
        <taxon>Dikarya</taxon>
        <taxon>Ascomycota</taxon>
        <taxon>Pezizomycotina</taxon>
        <taxon>Leotiomycetes</taxon>
        <taxon>Helotiales</taxon>
        <taxon>Helotiaceae</taxon>
        <taxon>Hymenoscyphus</taxon>
    </lineage>
</organism>
<sequence>MADTSARSLALSRILAQSRPSTFARQGLPAELSEKILRFCLPSVEVDDQGRQTIKGNDYPASLSRQALWVLYQVFQPVMLESDLAHSLDTILAFGVPLKMVSKPLAWAALVVDFWHGPIFDQEYREYAVTTAEFLPGVVSMVNGCNYARPLGVPLRVPGAVCMANIYCVAFDFRIDDVSRGRPGYVNKLFDGIKGLRSLTNSENPPKRLQINFSGINALDEQKISSINPLIQPPRLTTSESTLSAKTAMDKASSLLQTQDYASSMMWLSLAANTTGYHVGHLKAARGMGKMFLACRMLERGRYVANRMLDGQRVPDEEKMRVVVELVYDFPSIQVVENYREAFGLHRLIVKFPNDEHPKELKRDLIEMPINRASAMIDRGSYESLETARMLLSPLPAYRRDNDDKPTLKRQKWCRTKYRTQYLKLFPHVITELMAGADPKAGYLKCISVIEAGLRKFRGHGEVKRYAIRQGWRVCFDLLVERTSREYADDLVASEERLPNALITKPFPRTYLSSFEMAIEEVQETARGKVPAMRKKEMRSLKREADGELEGGWVKFMKPFA</sequence>
<comment type="caution">
    <text evidence="1">The sequence shown here is derived from an EMBL/GenBank/DDBJ whole genome shotgun (WGS) entry which is preliminary data.</text>
</comment>
<dbReference type="EMBL" id="CAJVRM010000333">
    <property type="protein sequence ID" value="CAG8979749.1"/>
    <property type="molecule type" value="Genomic_DNA"/>
</dbReference>
<proteinExistence type="predicted"/>